<dbReference type="Proteomes" id="UP001497700">
    <property type="component" value="Unassembled WGS sequence"/>
</dbReference>
<evidence type="ECO:0000313" key="1">
    <source>
        <dbReference type="EMBL" id="KAI4862347.1"/>
    </source>
</evidence>
<comment type="caution">
    <text evidence="1">The sequence shown here is derived from an EMBL/GenBank/DDBJ whole genome shotgun (WGS) entry which is preliminary data.</text>
</comment>
<name>A0ACB9YT20_9PEZI</name>
<keyword evidence="2" id="KW-1185">Reference proteome</keyword>
<sequence>MGNILSRNHFPVQGRTVVITGGSRGTGLAAGRQLAEKGANIVIVARDEDRLRQALEHIRQGAVNPQTQRFLQIRADLTLPDESVRVIEEVTAWNSGSPPDVVWCCAGSPQPTLFVDTPVSAFREQMDSNYFTSLYMAHATLQSWLKRPEKAVAGEPRDVAATAAARSSSSHHGPAPPARHLIFTASFLALFSFTGFSPYSPPKTALRALADTLSQEMNLYAAARPAEPRVRLHTVFPATILTESYAAESRVKADVTKMLEAGDVGQTPEVVAARSIAGLESGQELVTTEWLGCLVKRSVLGGSVRGGFLRALGDWIVACVMGIVMVFVRHDMDRKVRAWGRKYGASGMKSLDKQT</sequence>
<gene>
    <name evidence="1" type="ORF">F4820DRAFT_26481</name>
</gene>
<organism evidence="1 2">
    <name type="scientific">Hypoxylon rubiginosum</name>
    <dbReference type="NCBI Taxonomy" id="110542"/>
    <lineage>
        <taxon>Eukaryota</taxon>
        <taxon>Fungi</taxon>
        <taxon>Dikarya</taxon>
        <taxon>Ascomycota</taxon>
        <taxon>Pezizomycotina</taxon>
        <taxon>Sordariomycetes</taxon>
        <taxon>Xylariomycetidae</taxon>
        <taxon>Xylariales</taxon>
        <taxon>Hypoxylaceae</taxon>
        <taxon>Hypoxylon</taxon>
    </lineage>
</organism>
<dbReference type="EMBL" id="MU393528">
    <property type="protein sequence ID" value="KAI4862347.1"/>
    <property type="molecule type" value="Genomic_DNA"/>
</dbReference>
<protein>
    <submittedName>
        <fullName evidence="1">NAD(P)-binding protein</fullName>
    </submittedName>
</protein>
<evidence type="ECO:0000313" key="2">
    <source>
        <dbReference type="Proteomes" id="UP001497700"/>
    </source>
</evidence>
<proteinExistence type="predicted"/>
<reference evidence="1 2" key="1">
    <citation type="journal article" date="2022" name="New Phytol.">
        <title>Ecological generalism drives hyperdiversity of secondary metabolite gene clusters in xylarialean endophytes.</title>
        <authorList>
            <person name="Franco M.E.E."/>
            <person name="Wisecaver J.H."/>
            <person name="Arnold A.E."/>
            <person name="Ju Y.M."/>
            <person name="Slot J.C."/>
            <person name="Ahrendt S."/>
            <person name="Moore L.P."/>
            <person name="Eastman K.E."/>
            <person name="Scott K."/>
            <person name="Konkel Z."/>
            <person name="Mondo S.J."/>
            <person name="Kuo A."/>
            <person name="Hayes R.D."/>
            <person name="Haridas S."/>
            <person name="Andreopoulos B."/>
            <person name="Riley R."/>
            <person name="LaButti K."/>
            <person name="Pangilinan J."/>
            <person name="Lipzen A."/>
            <person name="Amirebrahimi M."/>
            <person name="Yan J."/>
            <person name="Adam C."/>
            <person name="Keymanesh K."/>
            <person name="Ng V."/>
            <person name="Louie K."/>
            <person name="Northen T."/>
            <person name="Drula E."/>
            <person name="Henrissat B."/>
            <person name="Hsieh H.M."/>
            <person name="Youens-Clark K."/>
            <person name="Lutzoni F."/>
            <person name="Miadlikowska J."/>
            <person name="Eastwood D.C."/>
            <person name="Hamelin R.C."/>
            <person name="Grigoriev I.V."/>
            <person name="U'Ren J.M."/>
        </authorList>
    </citation>
    <scope>NUCLEOTIDE SEQUENCE [LARGE SCALE GENOMIC DNA]</scope>
    <source>
        <strain evidence="1 2">CBS 119005</strain>
    </source>
</reference>
<accession>A0ACB9YT20</accession>